<comment type="caution">
    <text evidence="1">The sequence shown here is derived from an EMBL/GenBank/DDBJ whole genome shotgun (WGS) entry which is preliminary data.</text>
</comment>
<dbReference type="SMART" id="SM00248">
    <property type="entry name" value="ANK"/>
    <property type="match status" value="3"/>
</dbReference>
<sequence length="310" mass="34489">MSRIWGESFELVDWLKPRMAKEVEDCIPYSVECDALTIALVTGQTETALWLVQHAFTLNIDNPSQNTQAPGENATLFLRFFKKQWYSEATKRSYSCYWNRGANVDARHSCGVTALHWAAERGYSHYCNILMGAGASCVLPFDHDGLHLLDHTVRNDSMLRINNLLLENATAADKHLFCYAIFRALKHQDVALGTIEALVMCSKRLGCIPSSFTCSYITRPFAPVREDPHGSLLHAAVLSPSCRVEVVDLLLSNLGDTASTPLLDAHGHSAIDYVFTLRKDEAVVALVKHLGCYAPKSYAVQCAMDRMGFT</sequence>
<dbReference type="EMBL" id="CAUWAG010000020">
    <property type="protein sequence ID" value="CAJ2514081.1"/>
    <property type="molecule type" value="Genomic_DNA"/>
</dbReference>
<evidence type="ECO:0000313" key="2">
    <source>
        <dbReference type="Proteomes" id="UP001295740"/>
    </source>
</evidence>
<organism evidence="1 2">
    <name type="scientific">Anthostomella pinea</name>
    <dbReference type="NCBI Taxonomy" id="933095"/>
    <lineage>
        <taxon>Eukaryota</taxon>
        <taxon>Fungi</taxon>
        <taxon>Dikarya</taxon>
        <taxon>Ascomycota</taxon>
        <taxon>Pezizomycotina</taxon>
        <taxon>Sordariomycetes</taxon>
        <taxon>Xylariomycetidae</taxon>
        <taxon>Xylariales</taxon>
        <taxon>Xylariaceae</taxon>
        <taxon>Anthostomella</taxon>
    </lineage>
</organism>
<reference evidence="1" key="1">
    <citation type="submission" date="2023-10" db="EMBL/GenBank/DDBJ databases">
        <authorList>
            <person name="Hackl T."/>
        </authorList>
    </citation>
    <scope>NUCLEOTIDE SEQUENCE</scope>
</reference>
<dbReference type="InterPro" id="IPR002110">
    <property type="entry name" value="Ankyrin_rpt"/>
</dbReference>
<dbReference type="Pfam" id="PF00023">
    <property type="entry name" value="Ank"/>
    <property type="match status" value="1"/>
</dbReference>
<dbReference type="InterPro" id="IPR036770">
    <property type="entry name" value="Ankyrin_rpt-contain_sf"/>
</dbReference>
<proteinExistence type="predicted"/>
<dbReference type="SUPFAM" id="SSF48403">
    <property type="entry name" value="Ankyrin repeat"/>
    <property type="match status" value="1"/>
</dbReference>
<keyword evidence="2" id="KW-1185">Reference proteome</keyword>
<evidence type="ECO:0000313" key="1">
    <source>
        <dbReference type="EMBL" id="CAJ2514081.1"/>
    </source>
</evidence>
<protein>
    <submittedName>
        <fullName evidence="1">Uu.00g022000.m01.CDS01</fullName>
    </submittedName>
</protein>
<accession>A0AAI8VTY0</accession>
<gene>
    <name evidence="1" type="ORF">KHLLAP_LOCUS14549</name>
</gene>
<dbReference type="Gene3D" id="1.25.40.20">
    <property type="entry name" value="Ankyrin repeat-containing domain"/>
    <property type="match status" value="1"/>
</dbReference>
<dbReference type="Proteomes" id="UP001295740">
    <property type="component" value="Unassembled WGS sequence"/>
</dbReference>
<dbReference type="AlphaFoldDB" id="A0AAI8VTY0"/>
<name>A0AAI8VTY0_9PEZI</name>